<evidence type="ECO:0000313" key="1">
    <source>
        <dbReference type="EMBL" id="KRZ46626.1"/>
    </source>
</evidence>
<dbReference type="Proteomes" id="UP000054721">
    <property type="component" value="Unassembled WGS sequence"/>
</dbReference>
<accession>A0A0V1KHC8</accession>
<keyword evidence="2" id="KW-1185">Reference proteome</keyword>
<gene>
    <name evidence="1" type="ORF">T02_14346</name>
</gene>
<proteinExistence type="predicted"/>
<dbReference type="EMBL" id="JYDW01002693">
    <property type="protein sequence ID" value="KRZ46626.1"/>
    <property type="molecule type" value="Genomic_DNA"/>
</dbReference>
<comment type="caution">
    <text evidence="1">The sequence shown here is derived from an EMBL/GenBank/DDBJ whole genome shotgun (WGS) entry which is preliminary data.</text>
</comment>
<evidence type="ECO:0000313" key="2">
    <source>
        <dbReference type="Proteomes" id="UP000054721"/>
    </source>
</evidence>
<dbReference type="AlphaFoldDB" id="A0A0V1KHC8"/>
<protein>
    <submittedName>
        <fullName evidence="1">Uncharacterized protein</fullName>
    </submittedName>
</protein>
<organism evidence="1 2">
    <name type="scientific">Trichinella nativa</name>
    <dbReference type="NCBI Taxonomy" id="6335"/>
    <lineage>
        <taxon>Eukaryota</taxon>
        <taxon>Metazoa</taxon>
        <taxon>Ecdysozoa</taxon>
        <taxon>Nematoda</taxon>
        <taxon>Enoplea</taxon>
        <taxon>Dorylaimia</taxon>
        <taxon>Trichinellida</taxon>
        <taxon>Trichinellidae</taxon>
        <taxon>Trichinella</taxon>
    </lineage>
</organism>
<name>A0A0V1KHC8_9BILA</name>
<reference evidence="1 2" key="1">
    <citation type="submission" date="2015-05" db="EMBL/GenBank/DDBJ databases">
        <title>Evolution of Trichinella species and genotypes.</title>
        <authorList>
            <person name="Korhonen P.K."/>
            <person name="Edoardo P."/>
            <person name="Giuseppe L.R."/>
            <person name="Gasser R.B."/>
        </authorList>
    </citation>
    <scope>NUCLEOTIDE SEQUENCE [LARGE SCALE GENOMIC DNA]</scope>
    <source>
        <strain evidence="1">ISS10</strain>
    </source>
</reference>
<sequence length="32" mass="3597">MSPFSVLILLTWILSLCPLVILPKVGWFHSSV</sequence>